<protein>
    <submittedName>
        <fullName evidence="1">Type IV secretion system protein PtlH</fullName>
    </submittedName>
</protein>
<keyword evidence="2" id="KW-1185">Reference proteome</keyword>
<organism evidence="1 2">
    <name type="scientific">Orchesella cincta</name>
    <name type="common">Springtail</name>
    <name type="synonym">Podura cincta</name>
    <dbReference type="NCBI Taxonomy" id="48709"/>
    <lineage>
        <taxon>Eukaryota</taxon>
        <taxon>Metazoa</taxon>
        <taxon>Ecdysozoa</taxon>
        <taxon>Arthropoda</taxon>
        <taxon>Hexapoda</taxon>
        <taxon>Collembola</taxon>
        <taxon>Entomobryomorpha</taxon>
        <taxon>Entomobryoidea</taxon>
        <taxon>Orchesellidae</taxon>
        <taxon>Orchesellinae</taxon>
        <taxon>Orchesella</taxon>
    </lineage>
</organism>
<proteinExistence type="predicted"/>
<evidence type="ECO:0000313" key="1">
    <source>
        <dbReference type="EMBL" id="ODM87042.1"/>
    </source>
</evidence>
<reference evidence="1 2" key="1">
    <citation type="journal article" date="2016" name="Genome Biol. Evol.">
        <title>Gene Family Evolution Reflects Adaptation to Soil Environmental Stressors in the Genome of the Collembolan Orchesella cincta.</title>
        <authorList>
            <person name="Faddeeva-Vakhrusheva A."/>
            <person name="Derks M.F."/>
            <person name="Anvar S.Y."/>
            <person name="Agamennone V."/>
            <person name="Suring W."/>
            <person name="Smit S."/>
            <person name="van Straalen N.M."/>
            <person name="Roelofs D."/>
        </authorList>
    </citation>
    <scope>NUCLEOTIDE SEQUENCE [LARGE SCALE GENOMIC DNA]</scope>
    <source>
        <tissue evidence="1">Mixed pool</tissue>
    </source>
</reference>
<dbReference type="EMBL" id="LJIJ01006331">
    <property type="protein sequence ID" value="ODM87042.1"/>
    <property type="molecule type" value="Genomic_DNA"/>
</dbReference>
<dbReference type="CDD" id="cd00882">
    <property type="entry name" value="Ras_like_GTPase"/>
    <property type="match status" value="1"/>
</dbReference>
<dbReference type="AlphaFoldDB" id="A0A1D2M273"/>
<dbReference type="InterPro" id="IPR027417">
    <property type="entry name" value="P-loop_NTPase"/>
</dbReference>
<name>A0A1D2M273_ORCCI</name>
<dbReference type="Gene3D" id="3.40.50.300">
    <property type="entry name" value="P-loop containing nucleotide triphosphate hydrolases"/>
    <property type="match status" value="1"/>
</dbReference>
<accession>A0A1D2M273</accession>
<dbReference type="Proteomes" id="UP000094527">
    <property type="component" value="Unassembled WGS sequence"/>
</dbReference>
<dbReference type="SUPFAM" id="SSF52540">
    <property type="entry name" value="P-loop containing nucleoside triphosphate hydrolases"/>
    <property type="match status" value="1"/>
</dbReference>
<dbReference type="OrthoDB" id="2386367at2759"/>
<gene>
    <name evidence="1" type="ORF">Ocin01_19640</name>
</gene>
<dbReference type="STRING" id="48709.A0A1D2M273"/>
<evidence type="ECO:0000313" key="2">
    <source>
        <dbReference type="Proteomes" id="UP000094527"/>
    </source>
</evidence>
<sequence length="366" mass="41749">MMFDKTLMQESTTFGTQQDKITPASYLELILELLGLSLSLGEYIKFLVTKHYMVMLLILKMKTQQLVFLCLVLFYDAGFAARDSRRSRSSPRKQCRILDAPSINVTSNTHPQPETLQEILNNGIHQMQLKDHDKTAILVMGNTGSGKTTLTQILSGNLSQLHAVMTHTHKLVIIDDNNRIGLPTTKSKTLVPEYVVNPENNISFYDCPGFDDNRGAEKDIAAMYFVNSITEHINKVKFLFVVTHSSVIPGNDRLNFDLLVTHASSKVNSFSEFGMRLDDDQILDGVVGFMRQYTVTLKEDLHHCRTDDPKREILSRKMQFVEALLDHDDDEDFPRIWFIRHVPECGTFSEIPYVAEKQNYQTLDLP</sequence>
<comment type="caution">
    <text evidence="1">The sequence shown here is derived from an EMBL/GenBank/DDBJ whole genome shotgun (WGS) entry which is preliminary data.</text>
</comment>